<evidence type="ECO:0000313" key="2">
    <source>
        <dbReference type="EMBL" id="PQM36754.1"/>
    </source>
</evidence>
<dbReference type="Proteomes" id="UP000250321">
    <property type="component" value="Unassembled WGS sequence"/>
</dbReference>
<sequence length="98" mass="11055">MHSKIPILPLADCFVFCPFCHLFHSDVTSGCFFLRGVWFDFDWLASTVGSSLFTDFLAFFFFIALIFQAAHFPTPLGSIRKGIESHILAQFLQDGNSV</sequence>
<dbReference type="AlphaFoldDB" id="A0A314UJV5"/>
<gene>
    <name evidence="2" type="ORF">Pyn_30769</name>
</gene>
<name>A0A314UJV5_PRUYE</name>
<protein>
    <submittedName>
        <fullName evidence="2">Uncharacterized protein</fullName>
    </submittedName>
</protein>
<keyword evidence="1" id="KW-0472">Membrane</keyword>
<organism evidence="2 3">
    <name type="scientific">Prunus yedoensis var. nudiflora</name>
    <dbReference type="NCBI Taxonomy" id="2094558"/>
    <lineage>
        <taxon>Eukaryota</taxon>
        <taxon>Viridiplantae</taxon>
        <taxon>Streptophyta</taxon>
        <taxon>Embryophyta</taxon>
        <taxon>Tracheophyta</taxon>
        <taxon>Spermatophyta</taxon>
        <taxon>Magnoliopsida</taxon>
        <taxon>eudicotyledons</taxon>
        <taxon>Gunneridae</taxon>
        <taxon>Pentapetalae</taxon>
        <taxon>rosids</taxon>
        <taxon>fabids</taxon>
        <taxon>Rosales</taxon>
        <taxon>Rosaceae</taxon>
        <taxon>Amygdaloideae</taxon>
        <taxon>Amygdaleae</taxon>
        <taxon>Prunus</taxon>
    </lineage>
</organism>
<comment type="caution">
    <text evidence="2">The sequence shown here is derived from an EMBL/GenBank/DDBJ whole genome shotgun (WGS) entry which is preliminary data.</text>
</comment>
<keyword evidence="1" id="KW-0812">Transmembrane</keyword>
<feature type="transmembrane region" description="Helical" evidence="1">
    <location>
        <begin position="44"/>
        <end position="67"/>
    </location>
</feature>
<dbReference type="EMBL" id="PJQY01003522">
    <property type="protein sequence ID" value="PQM36754.1"/>
    <property type="molecule type" value="Genomic_DNA"/>
</dbReference>
<keyword evidence="1" id="KW-1133">Transmembrane helix</keyword>
<evidence type="ECO:0000313" key="3">
    <source>
        <dbReference type="Proteomes" id="UP000250321"/>
    </source>
</evidence>
<evidence type="ECO:0000256" key="1">
    <source>
        <dbReference type="SAM" id="Phobius"/>
    </source>
</evidence>
<proteinExistence type="predicted"/>
<reference evidence="2 3" key="1">
    <citation type="submission" date="2018-02" db="EMBL/GenBank/DDBJ databases">
        <title>Draft genome of wild Prunus yedoensis var. nudiflora.</title>
        <authorList>
            <person name="Baek S."/>
            <person name="Kim J.-H."/>
            <person name="Choi K."/>
            <person name="Kim G.-B."/>
            <person name="Cho A."/>
            <person name="Jang H."/>
            <person name="Shin C.-H."/>
            <person name="Yu H.-J."/>
            <person name="Mun J.-H."/>
        </authorList>
    </citation>
    <scope>NUCLEOTIDE SEQUENCE [LARGE SCALE GENOMIC DNA]</scope>
    <source>
        <strain evidence="3">cv. Jeju island</strain>
        <tissue evidence="2">Leaf</tissue>
    </source>
</reference>
<accession>A0A314UJV5</accession>
<keyword evidence="3" id="KW-1185">Reference proteome</keyword>